<keyword evidence="4" id="KW-0804">Transcription</keyword>
<dbReference type="InterPro" id="IPR036388">
    <property type="entry name" value="WH-like_DNA-bd_sf"/>
</dbReference>
<dbReference type="Gene3D" id="1.10.10.10">
    <property type="entry name" value="Winged helix-like DNA-binding domain superfamily/Winged helix DNA-binding domain"/>
    <property type="match status" value="1"/>
</dbReference>
<dbReference type="Pfam" id="PF03466">
    <property type="entry name" value="LysR_substrate"/>
    <property type="match status" value="1"/>
</dbReference>
<dbReference type="PROSITE" id="PS50931">
    <property type="entry name" value="HTH_LYSR"/>
    <property type="match status" value="1"/>
</dbReference>
<keyword evidence="2" id="KW-0805">Transcription regulation</keyword>
<evidence type="ECO:0000256" key="3">
    <source>
        <dbReference type="ARBA" id="ARBA00023125"/>
    </source>
</evidence>
<keyword evidence="3" id="KW-0238">DNA-binding</keyword>
<protein>
    <submittedName>
        <fullName evidence="6">LysR family transcriptional regulator</fullName>
    </submittedName>
</protein>
<dbReference type="GO" id="GO:0000976">
    <property type="term" value="F:transcription cis-regulatory region binding"/>
    <property type="evidence" value="ECO:0007669"/>
    <property type="project" value="TreeGrafter"/>
</dbReference>
<dbReference type="Proteomes" id="UP001143347">
    <property type="component" value="Unassembled WGS sequence"/>
</dbReference>
<evidence type="ECO:0000313" key="7">
    <source>
        <dbReference type="Proteomes" id="UP001143347"/>
    </source>
</evidence>
<dbReference type="PANTHER" id="PTHR30126:SF39">
    <property type="entry name" value="HTH-TYPE TRANSCRIPTIONAL REGULATOR CYSL"/>
    <property type="match status" value="1"/>
</dbReference>
<dbReference type="RefSeq" id="WP_235725087.1">
    <property type="nucleotide sequence ID" value="NZ_JAPKFM010000014.1"/>
</dbReference>
<comment type="similarity">
    <text evidence="1">Belongs to the LysR transcriptional regulatory family.</text>
</comment>
<dbReference type="Pfam" id="PF00126">
    <property type="entry name" value="HTH_1"/>
    <property type="match status" value="1"/>
</dbReference>
<name>A0A9X3D6Y3_9ACTN</name>
<evidence type="ECO:0000313" key="6">
    <source>
        <dbReference type="EMBL" id="MCX2965209.1"/>
    </source>
</evidence>
<dbReference type="PANTHER" id="PTHR30126">
    <property type="entry name" value="HTH-TYPE TRANSCRIPTIONAL REGULATOR"/>
    <property type="match status" value="1"/>
</dbReference>
<dbReference type="EMBL" id="JAPKFM010000014">
    <property type="protein sequence ID" value="MCX2965209.1"/>
    <property type="molecule type" value="Genomic_DNA"/>
</dbReference>
<dbReference type="InterPro" id="IPR036390">
    <property type="entry name" value="WH_DNA-bd_sf"/>
</dbReference>
<evidence type="ECO:0000259" key="5">
    <source>
        <dbReference type="PROSITE" id="PS50931"/>
    </source>
</evidence>
<reference evidence="6" key="1">
    <citation type="submission" date="2022-10" db="EMBL/GenBank/DDBJ databases">
        <title>WGS of marine actinomycetes from Thailand.</title>
        <authorList>
            <person name="Thawai C."/>
        </authorList>
    </citation>
    <scope>NUCLEOTIDE SEQUENCE</scope>
    <source>
        <strain evidence="6">SW21</strain>
    </source>
</reference>
<keyword evidence="7" id="KW-1185">Reference proteome</keyword>
<gene>
    <name evidence="6" type="ORF">OSB52_14005</name>
</gene>
<proteinExistence type="inferred from homology"/>
<dbReference type="InterPro" id="IPR005119">
    <property type="entry name" value="LysR_subst-bd"/>
</dbReference>
<evidence type="ECO:0000256" key="4">
    <source>
        <dbReference type="ARBA" id="ARBA00023163"/>
    </source>
</evidence>
<dbReference type="PRINTS" id="PR00039">
    <property type="entry name" value="HTHLYSR"/>
</dbReference>
<organism evidence="6 7">
    <name type="scientific">Gordonia aquimaris</name>
    <dbReference type="NCBI Taxonomy" id="2984863"/>
    <lineage>
        <taxon>Bacteria</taxon>
        <taxon>Bacillati</taxon>
        <taxon>Actinomycetota</taxon>
        <taxon>Actinomycetes</taxon>
        <taxon>Mycobacteriales</taxon>
        <taxon>Gordoniaceae</taxon>
        <taxon>Gordonia</taxon>
    </lineage>
</organism>
<dbReference type="SUPFAM" id="SSF46785">
    <property type="entry name" value="Winged helix' DNA-binding domain"/>
    <property type="match status" value="1"/>
</dbReference>
<comment type="caution">
    <text evidence="6">The sequence shown here is derived from an EMBL/GenBank/DDBJ whole genome shotgun (WGS) entry which is preliminary data.</text>
</comment>
<evidence type="ECO:0000256" key="1">
    <source>
        <dbReference type="ARBA" id="ARBA00009437"/>
    </source>
</evidence>
<sequence>MTSAQLRAFVAIVRTGSVKQAAAELGLTEQAVSMHVAQLRKSLGDQLFRRTHSGLAFTPGGLRLAARAVEILGLQDQTVSEVEAAAGGQRTIRLAASSLFAEHAAGGLIDLFTRRAKDLGVELTVQPPDQFATLLASRAVDIAIGPAPLESETTAAVPALSSREFLTYDIEVMAAPSHRFTERRASPEELAYATWNLGPSATGKRGAIPEMLADLGIAEESQRIFQSDAAAWEETQRGTGLTLALTFAVHSDLAAGRLTRVSGAGVHRRATWSATTLAHDATRTAGELMRFVTTPRAIQAMLRGSGVPVKNFRPAVYVTLWN</sequence>
<dbReference type="InterPro" id="IPR000847">
    <property type="entry name" value="LysR_HTH_N"/>
</dbReference>
<dbReference type="GO" id="GO:0003700">
    <property type="term" value="F:DNA-binding transcription factor activity"/>
    <property type="evidence" value="ECO:0007669"/>
    <property type="project" value="InterPro"/>
</dbReference>
<accession>A0A9X3D6Y3</accession>
<evidence type="ECO:0000256" key="2">
    <source>
        <dbReference type="ARBA" id="ARBA00023015"/>
    </source>
</evidence>
<dbReference type="AlphaFoldDB" id="A0A9X3D6Y3"/>
<dbReference type="SUPFAM" id="SSF53850">
    <property type="entry name" value="Periplasmic binding protein-like II"/>
    <property type="match status" value="1"/>
</dbReference>
<feature type="domain" description="HTH lysR-type" evidence="5">
    <location>
        <begin position="1"/>
        <end position="58"/>
    </location>
</feature>
<dbReference type="Gene3D" id="3.40.190.290">
    <property type="match status" value="1"/>
</dbReference>